<accession>A0ACC0G980</accession>
<protein>
    <submittedName>
        <fullName evidence="1">Protein arginine N-methyltransferase 1.5</fullName>
    </submittedName>
</protein>
<dbReference type="Proteomes" id="UP001060215">
    <property type="component" value="Chromosome 10"/>
</dbReference>
<evidence type="ECO:0000313" key="1">
    <source>
        <dbReference type="EMBL" id="KAI7997692.1"/>
    </source>
</evidence>
<comment type="caution">
    <text evidence="1">The sequence shown here is derived from an EMBL/GenBank/DDBJ whole genome shotgun (WGS) entry which is preliminary data.</text>
</comment>
<dbReference type="EMBL" id="CM045767">
    <property type="protein sequence ID" value="KAI7997692.1"/>
    <property type="molecule type" value="Genomic_DNA"/>
</dbReference>
<sequence length="117" mass="12789">MLGSGDKKPPPHKRALLFVDNSGADVILGMLPLARELLRQGTEYQRAVSKALMDRVPDEEASMIITAAEETGRKLRVYAVEKNPNAIVTLHIPREGWVKISTDGACAGNLGWHELGE</sequence>
<reference evidence="1 2" key="1">
    <citation type="journal article" date="2022" name="Plant J.">
        <title>Chromosome-level genome of Camellia lanceoleosa provides a valuable resource for understanding genome evolution and self-incompatibility.</title>
        <authorList>
            <person name="Gong W."/>
            <person name="Xiao S."/>
            <person name="Wang L."/>
            <person name="Liao Z."/>
            <person name="Chang Y."/>
            <person name="Mo W."/>
            <person name="Hu G."/>
            <person name="Li W."/>
            <person name="Zhao G."/>
            <person name="Zhu H."/>
            <person name="Hu X."/>
            <person name="Ji K."/>
            <person name="Xiang X."/>
            <person name="Song Q."/>
            <person name="Yuan D."/>
            <person name="Jin S."/>
            <person name="Zhang L."/>
        </authorList>
    </citation>
    <scope>NUCLEOTIDE SEQUENCE [LARGE SCALE GENOMIC DNA]</scope>
    <source>
        <strain evidence="1">SQ_2022a</strain>
    </source>
</reference>
<keyword evidence="2" id="KW-1185">Reference proteome</keyword>
<gene>
    <name evidence="1" type="ORF">LOK49_LG10G01615</name>
</gene>
<proteinExistence type="predicted"/>
<evidence type="ECO:0000313" key="2">
    <source>
        <dbReference type="Proteomes" id="UP001060215"/>
    </source>
</evidence>
<organism evidence="1 2">
    <name type="scientific">Camellia lanceoleosa</name>
    <dbReference type="NCBI Taxonomy" id="1840588"/>
    <lineage>
        <taxon>Eukaryota</taxon>
        <taxon>Viridiplantae</taxon>
        <taxon>Streptophyta</taxon>
        <taxon>Embryophyta</taxon>
        <taxon>Tracheophyta</taxon>
        <taxon>Spermatophyta</taxon>
        <taxon>Magnoliopsida</taxon>
        <taxon>eudicotyledons</taxon>
        <taxon>Gunneridae</taxon>
        <taxon>Pentapetalae</taxon>
        <taxon>asterids</taxon>
        <taxon>Ericales</taxon>
        <taxon>Theaceae</taxon>
        <taxon>Camellia</taxon>
    </lineage>
</organism>
<name>A0ACC0G980_9ERIC</name>